<feature type="region of interest" description="Disordered" evidence="3">
    <location>
        <begin position="125"/>
        <end position="357"/>
    </location>
</feature>
<feature type="compositionally biased region" description="Polar residues" evidence="3">
    <location>
        <begin position="173"/>
        <end position="190"/>
    </location>
</feature>
<feature type="compositionally biased region" description="Polar residues" evidence="3">
    <location>
        <begin position="333"/>
        <end position="351"/>
    </location>
</feature>
<feature type="compositionally biased region" description="Low complexity" evidence="3">
    <location>
        <begin position="261"/>
        <end position="307"/>
    </location>
</feature>
<feature type="compositionally biased region" description="Basic residues" evidence="3">
    <location>
        <begin position="249"/>
        <end position="260"/>
    </location>
</feature>
<proteinExistence type="predicted"/>
<feature type="compositionally biased region" description="Polar residues" evidence="3">
    <location>
        <begin position="148"/>
        <end position="157"/>
    </location>
</feature>
<dbReference type="OrthoDB" id="6407164at2759"/>
<dbReference type="InterPro" id="IPR035979">
    <property type="entry name" value="RBD_domain_sf"/>
</dbReference>
<dbReference type="PANTHER" id="PTHR23189">
    <property type="entry name" value="RNA RECOGNITION MOTIF-CONTAINING"/>
    <property type="match status" value="1"/>
</dbReference>
<gene>
    <name evidence="5" type="ORF">ONB1V03_LOCUS2111</name>
</gene>
<protein>
    <recommendedName>
        <fullName evidence="4">RRM domain-containing protein</fullName>
    </recommendedName>
</protein>
<dbReference type="FunFam" id="3.30.70.330:FF:000088">
    <property type="entry name" value="msx2-interacting protein-like isoform X1"/>
    <property type="match status" value="1"/>
</dbReference>
<feature type="compositionally biased region" description="Gly residues" evidence="3">
    <location>
        <begin position="211"/>
        <end position="220"/>
    </location>
</feature>
<dbReference type="SMART" id="SM00360">
    <property type="entry name" value="RRM"/>
    <property type="match status" value="1"/>
</dbReference>
<evidence type="ECO:0000256" key="3">
    <source>
        <dbReference type="SAM" id="MobiDB-lite"/>
    </source>
</evidence>
<dbReference type="InterPro" id="IPR034173">
    <property type="entry name" value="SHARP_RRM2"/>
</dbReference>
<dbReference type="PROSITE" id="PS50102">
    <property type="entry name" value="RRM"/>
    <property type="match status" value="1"/>
</dbReference>
<evidence type="ECO:0000313" key="5">
    <source>
        <dbReference type="EMBL" id="CAD7639645.1"/>
    </source>
</evidence>
<feature type="domain" description="RRM" evidence="4">
    <location>
        <begin position="361"/>
        <end position="439"/>
    </location>
</feature>
<organism evidence="5">
    <name type="scientific">Oppiella nova</name>
    <dbReference type="NCBI Taxonomy" id="334625"/>
    <lineage>
        <taxon>Eukaryota</taxon>
        <taxon>Metazoa</taxon>
        <taxon>Ecdysozoa</taxon>
        <taxon>Arthropoda</taxon>
        <taxon>Chelicerata</taxon>
        <taxon>Arachnida</taxon>
        <taxon>Acari</taxon>
        <taxon>Acariformes</taxon>
        <taxon>Sarcoptiformes</taxon>
        <taxon>Oribatida</taxon>
        <taxon>Brachypylina</taxon>
        <taxon>Oppioidea</taxon>
        <taxon>Oppiidae</taxon>
        <taxon>Oppiella</taxon>
    </lineage>
</organism>
<evidence type="ECO:0000256" key="1">
    <source>
        <dbReference type="ARBA" id="ARBA00022884"/>
    </source>
</evidence>
<sequence length="504" mass="55748">MVGFGIRLMPSTPQLRYRALIELLYWQWYRSGRGTGRLWNVSGFNFLLEFLVVIYEFSIKTGDQFSLSKTLFHSFSEKYMYAKGWTSSAQGLSDERLYDRDGRTGSLNSYERIVDRGDNPYIKRNIGYLDDPSDYPNRSRSRDRHFSRNINNNNSSYGDPLDSRTPHFRTYPHRNSQPSFDGQRYPSTEQLLDDPNVNSNTSTTTSSLSGQRGGLVGGPAQGSTAASRRMTSVSTTSGGVSSTVSSPPLKKKKKKTKQSLRSHSASPSPSRSSSLSSARSHSPSSSSNISTSSPSSRSPSPAKSQSPFRKERSSSVLISAATTTNNITTTSTQGSNHTPLHNSAGTPGSDSSADKDDSRPLAICVKNLPVRSTDSSLKDGLFHEYKKHGKVTMVKVVGQGTDRFAVVCFKKPEDVDKALVESKEKQFFGCKIEVSAHEGIDAEDNDFRPLEAELDEHHPKATRTLFVGNLERDVSTSDLKAHFEQFGEIIPFICTAIEWLCCVH</sequence>
<dbReference type="CDD" id="cd12349">
    <property type="entry name" value="RRM2_SHARP"/>
    <property type="match status" value="1"/>
</dbReference>
<feature type="compositionally biased region" description="Low complexity" evidence="3">
    <location>
        <begin position="198"/>
        <end position="207"/>
    </location>
</feature>
<evidence type="ECO:0000313" key="6">
    <source>
        <dbReference type="Proteomes" id="UP000728032"/>
    </source>
</evidence>
<dbReference type="SUPFAM" id="SSF54928">
    <property type="entry name" value="RNA-binding domain, RBD"/>
    <property type="match status" value="1"/>
</dbReference>
<dbReference type="Pfam" id="PF00076">
    <property type="entry name" value="RRM_1"/>
    <property type="match status" value="2"/>
</dbReference>
<name>A0A7R9QCZ2_9ACAR</name>
<dbReference type="Gene3D" id="3.30.70.330">
    <property type="match status" value="2"/>
</dbReference>
<dbReference type="EMBL" id="CAJPVJ010000456">
    <property type="protein sequence ID" value="CAG2162518.1"/>
    <property type="molecule type" value="Genomic_DNA"/>
</dbReference>
<feature type="compositionally biased region" description="Low complexity" evidence="3">
    <location>
        <begin position="318"/>
        <end position="332"/>
    </location>
</feature>
<dbReference type="AlphaFoldDB" id="A0A7R9QCZ2"/>
<reference evidence="5" key="1">
    <citation type="submission" date="2020-11" db="EMBL/GenBank/DDBJ databases">
        <authorList>
            <person name="Tran Van P."/>
        </authorList>
    </citation>
    <scope>NUCLEOTIDE SEQUENCE</scope>
</reference>
<evidence type="ECO:0000259" key="4">
    <source>
        <dbReference type="PROSITE" id="PS50102"/>
    </source>
</evidence>
<dbReference type="EMBL" id="OC915281">
    <property type="protein sequence ID" value="CAD7639645.1"/>
    <property type="molecule type" value="Genomic_DNA"/>
</dbReference>
<feature type="compositionally biased region" description="Low complexity" evidence="3">
    <location>
        <begin position="223"/>
        <end position="248"/>
    </location>
</feature>
<accession>A0A7R9QCZ2</accession>
<dbReference type="GO" id="GO:0003723">
    <property type="term" value="F:RNA binding"/>
    <property type="evidence" value="ECO:0007669"/>
    <property type="project" value="UniProtKB-UniRule"/>
</dbReference>
<evidence type="ECO:0000256" key="2">
    <source>
        <dbReference type="PROSITE-ProRule" id="PRU00176"/>
    </source>
</evidence>
<keyword evidence="1 2" id="KW-0694">RNA-binding</keyword>
<dbReference type="Proteomes" id="UP000728032">
    <property type="component" value="Unassembled WGS sequence"/>
</dbReference>
<dbReference type="InterPro" id="IPR012677">
    <property type="entry name" value="Nucleotide-bd_a/b_plait_sf"/>
</dbReference>
<dbReference type="InterPro" id="IPR000504">
    <property type="entry name" value="RRM_dom"/>
</dbReference>
<keyword evidence="6" id="KW-1185">Reference proteome</keyword>